<dbReference type="PROSITE" id="PS50066">
    <property type="entry name" value="MADS_BOX_2"/>
    <property type="match status" value="1"/>
</dbReference>
<accession>A0A8J5GTL5</accession>
<dbReference type="PROSITE" id="PS00350">
    <property type="entry name" value="MADS_BOX_1"/>
    <property type="match status" value="1"/>
</dbReference>
<evidence type="ECO:0000313" key="4">
    <source>
        <dbReference type="Proteomes" id="UP000734854"/>
    </source>
</evidence>
<evidence type="ECO:0000313" key="3">
    <source>
        <dbReference type="EMBL" id="KAG6512542.1"/>
    </source>
</evidence>
<evidence type="ECO:0000259" key="2">
    <source>
        <dbReference type="PROSITE" id="PS51297"/>
    </source>
</evidence>
<proteinExistence type="predicted"/>
<reference evidence="3 4" key="1">
    <citation type="submission" date="2020-08" db="EMBL/GenBank/DDBJ databases">
        <title>Plant Genome Project.</title>
        <authorList>
            <person name="Zhang R.-G."/>
        </authorList>
    </citation>
    <scope>NUCLEOTIDE SEQUENCE [LARGE SCALE GENOMIC DNA]</scope>
    <source>
        <tissue evidence="3">Rhizome</tissue>
    </source>
</reference>
<dbReference type="GO" id="GO:0000977">
    <property type="term" value="F:RNA polymerase II transcription regulatory region sequence-specific DNA binding"/>
    <property type="evidence" value="ECO:0007669"/>
    <property type="project" value="InterPro"/>
</dbReference>
<dbReference type="OrthoDB" id="1898716at2759"/>
<dbReference type="InterPro" id="IPR002487">
    <property type="entry name" value="TF_Kbox"/>
</dbReference>
<dbReference type="InterPro" id="IPR050142">
    <property type="entry name" value="MADS-box/MEF2_TF"/>
</dbReference>
<protein>
    <submittedName>
        <fullName evidence="3">Uncharacterized protein</fullName>
    </submittedName>
</protein>
<keyword evidence="4" id="KW-1185">Reference proteome</keyword>
<dbReference type="EMBL" id="JACMSC010000008">
    <property type="protein sequence ID" value="KAG6512542.1"/>
    <property type="molecule type" value="Genomic_DNA"/>
</dbReference>
<feature type="domain" description="MADS-box" evidence="1">
    <location>
        <begin position="1"/>
        <end position="61"/>
    </location>
</feature>
<comment type="caution">
    <text evidence="3">The sequence shown here is derived from an EMBL/GenBank/DDBJ whole genome shotgun (WGS) entry which is preliminary data.</text>
</comment>
<gene>
    <name evidence="3" type="ORF">ZIOFF_030663</name>
</gene>
<sequence length="229" mass="26122">MVRGKVQLKLIENPVHRQVTFCKRRAGLLKKARELSVLCDADVGIMVFSAHGKLYELATKGTMEGLIERYKMTSKEAQNYVSAAMDPPQDSEQEISRLKEEINVLQKSLRHMFGEGCSGHEQMNLDELYILERHFGIWIDHIRTKKMQIMFQEIESLKSKEGMLKATNEFLQEKIVEEQGAYDAASVMVQPKGHFEMPPTAVADHINAYPLTVQDQLNNFEGPETGFSF</sequence>
<dbReference type="Pfam" id="PF01486">
    <property type="entry name" value="K-box"/>
    <property type="match status" value="1"/>
</dbReference>
<organism evidence="3 4">
    <name type="scientific">Zingiber officinale</name>
    <name type="common">Ginger</name>
    <name type="synonym">Amomum zingiber</name>
    <dbReference type="NCBI Taxonomy" id="94328"/>
    <lineage>
        <taxon>Eukaryota</taxon>
        <taxon>Viridiplantae</taxon>
        <taxon>Streptophyta</taxon>
        <taxon>Embryophyta</taxon>
        <taxon>Tracheophyta</taxon>
        <taxon>Spermatophyta</taxon>
        <taxon>Magnoliopsida</taxon>
        <taxon>Liliopsida</taxon>
        <taxon>Zingiberales</taxon>
        <taxon>Zingiberaceae</taxon>
        <taxon>Zingiber</taxon>
    </lineage>
</organism>
<dbReference type="AlphaFoldDB" id="A0A8J5GTL5"/>
<dbReference type="GO" id="GO:0046983">
    <property type="term" value="F:protein dimerization activity"/>
    <property type="evidence" value="ECO:0007669"/>
    <property type="project" value="InterPro"/>
</dbReference>
<dbReference type="GO" id="GO:0005634">
    <property type="term" value="C:nucleus"/>
    <property type="evidence" value="ECO:0007669"/>
    <property type="project" value="InterPro"/>
</dbReference>
<evidence type="ECO:0000259" key="1">
    <source>
        <dbReference type="PROSITE" id="PS50066"/>
    </source>
</evidence>
<feature type="domain" description="K-box" evidence="2">
    <location>
        <begin position="88"/>
        <end position="181"/>
    </location>
</feature>
<dbReference type="InterPro" id="IPR002100">
    <property type="entry name" value="TF_MADSbox"/>
</dbReference>
<dbReference type="PROSITE" id="PS51297">
    <property type="entry name" value="K_BOX"/>
    <property type="match status" value="1"/>
</dbReference>
<dbReference type="GO" id="GO:0045944">
    <property type="term" value="P:positive regulation of transcription by RNA polymerase II"/>
    <property type="evidence" value="ECO:0007669"/>
    <property type="project" value="InterPro"/>
</dbReference>
<name>A0A8J5GTL5_ZINOF</name>
<dbReference type="InterPro" id="IPR033896">
    <property type="entry name" value="MEF2-like_N"/>
</dbReference>
<dbReference type="PANTHER" id="PTHR48019">
    <property type="entry name" value="SERUM RESPONSE FACTOR HOMOLOG"/>
    <property type="match status" value="1"/>
</dbReference>
<dbReference type="SMART" id="SM00432">
    <property type="entry name" value="MADS"/>
    <property type="match status" value="1"/>
</dbReference>
<dbReference type="GO" id="GO:0003700">
    <property type="term" value="F:DNA-binding transcription factor activity"/>
    <property type="evidence" value="ECO:0007669"/>
    <property type="project" value="InterPro"/>
</dbReference>
<dbReference type="Pfam" id="PF00319">
    <property type="entry name" value="SRF-TF"/>
    <property type="match status" value="1"/>
</dbReference>
<dbReference type="CDD" id="cd00265">
    <property type="entry name" value="MADS_MEF2_like"/>
    <property type="match status" value="1"/>
</dbReference>
<dbReference type="Proteomes" id="UP000734854">
    <property type="component" value="Unassembled WGS sequence"/>
</dbReference>